<gene>
    <name evidence="1" type="ORF">EVOR1521_LOCUS6736</name>
</gene>
<accession>A0AA36MS28</accession>
<protein>
    <submittedName>
        <fullName evidence="1">Uncharacterized protein</fullName>
    </submittedName>
</protein>
<dbReference type="EMBL" id="CAUJNA010000514">
    <property type="protein sequence ID" value="CAJ1378103.1"/>
    <property type="molecule type" value="Genomic_DNA"/>
</dbReference>
<reference evidence="1" key="1">
    <citation type="submission" date="2023-08" db="EMBL/GenBank/DDBJ databases">
        <authorList>
            <person name="Chen Y."/>
            <person name="Shah S."/>
            <person name="Dougan E. K."/>
            <person name="Thang M."/>
            <person name="Chan C."/>
        </authorList>
    </citation>
    <scope>NUCLEOTIDE SEQUENCE</scope>
</reference>
<keyword evidence="2" id="KW-1185">Reference proteome</keyword>
<sequence length="746" mass="83826">KSAPAHTCTAQMESVLRVFRQADAEELPRGDILQLLKGLTNVENHDTVLDAYIARVPLEHGMVRMGPFLDWLAGSHLGPTDSEVQSELVVQALAHRGLTLRSLVGFMRRLPVLMPHYELDRTRTVDVVWQVIIPETAARGCAYAELLQDEKRLPDKMVSHNWGNLFSHLIAALFADAAGHTGFRQVLEWMRLGDAGWDLIEAQIQDAGKLDSSRWLCIFAVNQHISICNQTWGGKDACTGQLYTPCTCGKEKVHSGALCEMNKFDAMIELFKARCPKYEHVVAVDDGLYLLTRIWVIAEIAEVFRHELPCKVVLLEPRSQELLSNVQVMDVRNAQASRPEDVELILAKIPDKEEFNTRTRVALMVVAHLASLQLRAEMVELLKGISSPERDHRSLQQVDATRARLSQASNLQEVQEVWEDFERQSEKVSDADQIKMMNVFGLLREVNLTQPELFINTYRRAALPQMGFRPDMSDEDIMAGFWQMRTNVQSMSELPHVYVDGPAFMAVVVKSRKPHSTVICITCPHESLHVFFEMGEKVQMTESKFPSHLVTMVYRTPGPAQVVIHRGLNEPPVCYSGPFEEKPLAEFVVAEALPRFGPLHEVNRVHYLVQATAGLLAVWLGVDVGDVEAGVVEAMKAVAVDEAMQGIPCCLLERSPEVLKRFERFLGGERFSRPVAVLVLGQLGGRRFKTSSDQVKSFILPLELPLDPARLLGEIRSAQNQEGEAEVHESPLLGERFLQKIEPPRR</sequence>
<comment type="caution">
    <text evidence="1">The sequence shown here is derived from an EMBL/GenBank/DDBJ whole genome shotgun (WGS) entry which is preliminary data.</text>
</comment>
<dbReference type="Proteomes" id="UP001178507">
    <property type="component" value="Unassembled WGS sequence"/>
</dbReference>
<organism evidence="1 2">
    <name type="scientific">Effrenium voratum</name>
    <dbReference type="NCBI Taxonomy" id="2562239"/>
    <lineage>
        <taxon>Eukaryota</taxon>
        <taxon>Sar</taxon>
        <taxon>Alveolata</taxon>
        <taxon>Dinophyceae</taxon>
        <taxon>Suessiales</taxon>
        <taxon>Symbiodiniaceae</taxon>
        <taxon>Effrenium</taxon>
    </lineage>
</organism>
<evidence type="ECO:0000313" key="2">
    <source>
        <dbReference type="Proteomes" id="UP001178507"/>
    </source>
</evidence>
<dbReference type="AlphaFoldDB" id="A0AA36MS28"/>
<feature type="non-terminal residue" evidence="1">
    <location>
        <position position="1"/>
    </location>
</feature>
<evidence type="ECO:0000313" key="1">
    <source>
        <dbReference type="EMBL" id="CAJ1378103.1"/>
    </source>
</evidence>
<proteinExistence type="predicted"/>
<name>A0AA36MS28_9DINO</name>